<sequence length="308" mass="34675">MLLLLCMHFALGIDFSVSGFSSGGCMAMQMHISHSSQVTGVGILGAVPYHCAQSLPDPSVCLLDPKNINITKLISYARKQESIGTIDSLLNLPRAKLWVQGGTRDTMVPQEAVRKIQEFYEELQVTVTSVYGINNIHAFITDNFGNPCWYYAKPYISNCKLDAAGEILKLTYKDLKNRGKFNKYHLYKFSQKDFISEEAGMDDFGYVYTPDKCKSQVKCEVHMFLHGCGMNTEYIGESLIYYSGFNEWAETNNLIIIYPQAARHHPYNHGACWDALGTNDINYANKQGKQISALYLIIQNIQSILISL</sequence>
<dbReference type="Proteomes" id="UP000187209">
    <property type="component" value="Unassembled WGS sequence"/>
</dbReference>
<dbReference type="InterPro" id="IPR029058">
    <property type="entry name" value="AB_hydrolase_fold"/>
</dbReference>
<organism evidence="1 2">
    <name type="scientific">Stentor coeruleus</name>
    <dbReference type="NCBI Taxonomy" id="5963"/>
    <lineage>
        <taxon>Eukaryota</taxon>
        <taxon>Sar</taxon>
        <taxon>Alveolata</taxon>
        <taxon>Ciliophora</taxon>
        <taxon>Postciliodesmatophora</taxon>
        <taxon>Heterotrichea</taxon>
        <taxon>Heterotrichida</taxon>
        <taxon>Stentoridae</taxon>
        <taxon>Stentor</taxon>
    </lineage>
</organism>
<dbReference type="SUPFAM" id="SSF53474">
    <property type="entry name" value="alpha/beta-Hydrolases"/>
    <property type="match status" value="1"/>
</dbReference>
<comment type="caution">
    <text evidence="1">The sequence shown here is derived from an EMBL/GenBank/DDBJ whole genome shotgun (WGS) entry which is preliminary data.</text>
</comment>
<evidence type="ECO:0000313" key="2">
    <source>
        <dbReference type="Proteomes" id="UP000187209"/>
    </source>
</evidence>
<gene>
    <name evidence="1" type="ORF">SteCoe_35777</name>
</gene>
<dbReference type="EMBL" id="MPUH01001557">
    <property type="protein sequence ID" value="OMJ67139.1"/>
    <property type="molecule type" value="Genomic_DNA"/>
</dbReference>
<dbReference type="AlphaFoldDB" id="A0A1R2ARJ6"/>
<proteinExistence type="predicted"/>
<dbReference type="OrthoDB" id="6020543at2759"/>
<protein>
    <submittedName>
        <fullName evidence="1">Uncharacterized protein</fullName>
    </submittedName>
</protein>
<reference evidence="1 2" key="1">
    <citation type="submission" date="2016-11" db="EMBL/GenBank/DDBJ databases">
        <title>The macronuclear genome of Stentor coeruleus: a giant cell with tiny introns.</title>
        <authorList>
            <person name="Slabodnick M."/>
            <person name="Ruby J.G."/>
            <person name="Reiff S.B."/>
            <person name="Swart E.C."/>
            <person name="Gosai S."/>
            <person name="Prabakaran S."/>
            <person name="Witkowska E."/>
            <person name="Larue G.E."/>
            <person name="Fisher S."/>
            <person name="Freeman R.M."/>
            <person name="Gunawardena J."/>
            <person name="Chu W."/>
            <person name="Stover N.A."/>
            <person name="Gregory B.D."/>
            <person name="Nowacki M."/>
            <person name="Derisi J."/>
            <person name="Roy S.W."/>
            <person name="Marshall W.F."/>
            <person name="Sood P."/>
        </authorList>
    </citation>
    <scope>NUCLEOTIDE SEQUENCE [LARGE SCALE GENOMIC DNA]</scope>
    <source>
        <strain evidence="1">WM001</strain>
    </source>
</reference>
<dbReference type="Gene3D" id="3.40.50.1820">
    <property type="entry name" value="alpha/beta hydrolase"/>
    <property type="match status" value="2"/>
</dbReference>
<keyword evidence="2" id="KW-1185">Reference proteome</keyword>
<accession>A0A1R2ARJ6</accession>
<name>A0A1R2ARJ6_9CILI</name>
<evidence type="ECO:0000313" key="1">
    <source>
        <dbReference type="EMBL" id="OMJ67139.1"/>
    </source>
</evidence>